<dbReference type="Proteomes" id="UP000024837">
    <property type="component" value="Unassembled WGS sequence"/>
</dbReference>
<evidence type="ECO:0000313" key="4">
    <source>
        <dbReference type="Proteomes" id="UP000024837"/>
    </source>
</evidence>
<feature type="compositionally biased region" description="Low complexity" evidence="2">
    <location>
        <begin position="102"/>
        <end position="114"/>
    </location>
</feature>
<proteinExistence type="predicted"/>
<accession>W7IA04</accession>
<dbReference type="HOGENOM" id="CLU_619662_0_0_1"/>
<evidence type="ECO:0000256" key="1">
    <source>
        <dbReference type="SAM" id="Coils"/>
    </source>
</evidence>
<keyword evidence="4" id="KW-1185">Reference proteome</keyword>
<feature type="coiled-coil region" evidence="1">
    <location>
        <begin position="308"/>
        <end position="342"/>
    </location>
</feature>
<evidence type="ECO:0000313" key="3">
    <source>
        <dbReference type="EMBL" id="EWC45885.1"/>
    </source>
</evidence>
<dbReference type="OrthoDB" id="5338873at2759"/>
<evidence type="ECO:0000256" key="2">
    <source>
        <dbReference type="SAM" id="MobiDB-lite"/>
    </source>
</evidence>
<sequence>MPAIFTKIDHNNGGDTINTSATESGILPEDLSLSASFLLGAIEVLHLSSASASASSDDPFGWDLFLRMASTMANGISKPAGATTGTFETPRAPGVPPPTPSKAPLLSSPTSPTSIKGQFIGAPADAQPERMGPKASTAASTLSGIGGGPGSISIGAHANSIGNLYGLQPPSAGLPSLVFPPTTQQAFHTRNLLLHIYSMFNGAQAAIHQLGANCEFNQNLITFLSNQLVEKDRKIQTLTASVNMLQTAVQRAMKNNDDLKKIEEGLHEEIKALRSTNSSEAGGKGQSMDTGKLMAKVNQLSIKLEVQAEEKATLIRNHDRKLGELEKEVGDLKENVDILEESLRYAVALRLQDGSLDIDLDLDFDQDRDAREQLRNDEDRAEKMLNGRLEDASAASDDSLIDEVNGITQGRENGNGGNRRMLFTDGASSSSGGYGLAGRSIYLDSIMEEPEEEDTDEFVATPAPFSQPTVPSPEIGFAMSACSGVTKLRATAKPFVGEVEYHYINNENTRGNLEEEGTALFL</sequence>
<protein>
    <submittedName>
        <fullName evidence="3">Uncharacterized protein</fullName>
    </submittedName>
</protein>
<gene>
    <name evidence="3" type="ORF">DRE_04892</name>
</gene>
<feature type="region of interest" description="Disordered" evidence="2">
    <location>
        <begin position="77"/>
        <end position="116"/>
    </location>
</feature>
<dbReference type="EMBL" id="KI966423">
    <property type="protein sequence ID" value="EWC45885.1"/>
    <property type="molecule type" value="Genomic_DNA"/>
</dbReference>
<keyword evidence="1" id="KW-0175">Coiled coil</keyword>
<name>W7IA04_9PEZI</name>
<reference evidence="3 4" key="1">
    <citation type="submission" date="2013-05" db="EMBL/GenBank/DDBJ databases">
        <title>Drechslerella stenobrocha genome reveals carnivorous origination and mechanical trapping mechanism of predatory fungi.</title>
        <authorList>
            <person name="Liu X."/>
            <person name="Zhang W."/>
            <person name="Liu K."/>
        </authorList>
    </citation>
    <scope>NUCLEOTIDE SEQUENCE [LARGE SCALE GENOMIC DNA]</scope>
    <source>
        <strain evidence="3 4">248</strain>
    </source>
</reference>
<dbReference type="AlphaFoldDB" id="W7IA04"/>
<organism evidence="3 4">
    <name type="scientific">Drechslerella stenobrocha 248</name>
    <dbReference type="NCBI Taxonomy" id="1043628"/>
    <lineage>
        <taxon>Eukaryota</taxon>
        <taxon>Fungi</taxon>
        <taxon>Dikarya</taxon>
        <taxon>Ascomycota</taxon>
        <taxon>Pezizomycotina</taxon>
        <taxon>Orbiliomycetes</taxon>
        <taxon>Orbiliales</taxon>
        <taxon>Orbiliaceae</taxon>
        <taxon>Drechslerella</taxon>
    </lineage>
</organism>